<evidence type="ECO:0000259" key="1">
    <source>
        <dbReference type="Pfam" id="PF21597"/>
    </source>
</evidence>
<sequence length="130" mass="13904">MRARLHTLIDEAESLADAPDAGAAVVGFFTRMVTQSRTKRAFSDVLALAGIDIEPETRATALKLQSALDVPLRRAQEAGDIRPDVTGPELMALIAGVSAAAERGGWDERLQDKALEIVLDGLRPAGRREG</sequence>
<name>A0ABQ4FEK7_9ACTN</name>
<reference evidence="2 3" key="1">
    <citation type="submission" date="2021-01" db="EMBL/GenBank/DDBJ databases">
        <title>Whole genome shotgun sequence of Microbispora amethystogenes NBRC 101907.</title>
        <authorList>
            <person name="Komaki H."/>
            <person name="Tamura T."/>
        </authorList>
    </citation>
    <scope>NUCLEOTIDE SEQUENCE [LARGE SCALE GENOMIC DNA]</scope>
    <source>
        <strain evidence="2 3">NBRC 101907</strain>
    </source>
</reference>
<dbReference type="Gene3D" id="1.10.357.10">
    <property type="entry name" value="Tetracycline Repressor, domain 2"/>
    <property type="match status" value="1"/>
</dbReference>
<dbReference type="InterPro" id="IPR036271">
    <property type="entry name" value="Tet_transcr_reg_TetR-rel_C_sf"/>
</dbReference>
<dbReference type="EMBL" id="BOOB01000021">
    <property type="protein sequence ID" value="GIH33235.1"/>
    <property type="molecule type" value="Genomic_DNA"/>
</dbReference>
<keyword evidence="3" id="KW-1185">Reference proteome</keyword>
<proteinExistence type="predicted"/>
<accession>A0ABQ4FEK7</accession>
<feature type="domain" description="Transcriptional regulator SbtR-like C-terminal" evidence="1">
    <location>
        <begin position="21"/>
        <end position="124"/>
    </location>
</feature>
<protein>
    <recommendedName>
        <fullName evidence="1">Transcriptional regulator SbtR-like C-terminal domain-containing protein</fullName>
    </recommendedName>
</protein>
<dbReference type="InterPro" id="IPR049445">
    <property type="entry name" value="TetR_SbtR-like_C"/>
</dbReference>
<dbReference type="Proteomes" id="UP000651728">
    <property type="component" value="Unassembled WGS sequence"/>
</dbReference>
<evidence type="ECO:0000313" key="2">
    <source>
        <dbReference type="EMBL" id="GIH33235.1"/>
    </source>
</evidence>
<comment type="caution">
    <text evidence="2">The sequence shown here is derived from an EMBL/GenBank/DDBJ whole genome shotgun (WGS) entry which is preliminary data.</text>
</comment>
<dbReference type="RefSeq" id="WP_204286241.1">
    <property type="nucleotide sequence ID" value="NZ_BAABEJ010000002.1"/>
</dbReference>
<dbReference type="Pfam" id="PF21597">
    <property type="entry name" value="TetR_C_43"/>
    <property type="match status" value="1"/>
</dbReference>
<gene>
    <name evidence="2" type="ORF">Mam01_33990</name>
</gene>
<evidence type="ECO:0000313" key="3">
    <source>
        <dbReference type="Proteomes" id="UP000651728"/>
    </source>
</evidence>
<organism evidence="2 3">
    <name type="scientific">Microbispora amethystogenes</name>
    <dbReference type="NCBI Taxonomy" id="1427754"/>
    <lineage>
        <taxon>Bacteria</taxon>
        <taxon>Bacillati</taxon>
        <taxon>Actinomycetota</taxon>
        <taxon>Actinomycetes</taxon>
        <taxon>Streptosporangiales</taxon>
        <taxon>Streptosporangiaceae</taxon>
        <taxon>Microbispora</taxon>
    </lineage>
</organism>
<dbReference type="SUPFAM" id="SSF48498">
    <property type="entry name" value="Tetracyclin repressor-like, C-terminal domain"/>
    <property type="match status" value="1"/>
</dbReference>